<dbReference type="PANTHER" id="PTHR11576">
    <property type="entry name" value="ZONA PELLUCIDA SPERM-BINDING PROTEIN 3"/>
    <property type="match status" value="1"/>
</dbReference>
<comment type="PTM">
    <text evidence="4">Proteolytically cleaved before the transmembrane segment to yield the secreted ectodomain incorporated in the zona pellucida.</text>
</comment>
<gene>
    <name evidence="7" type="primary">Zp3_13</name>
    <name evidence="7" type="ORF">GTO93_0006079</name>
</gene>
<dbReference type="PANTHER" id="PTHR11576:SF2">
    <property type="entry name" value="ZONA PELLUCIDA SPERM-BINDING PROTEIN 3"/>
    <property type="match status" value="1"/>
</dbReference>
<proteinExistence type="inferred from homology"/>
<evidence type="ECO:0000313" key="8">
    <source>
        <dbReference type="Proteomes" id="UP001166093"/>
    </source>
</evidence>
<accession>A0ABS2XSV2</accession>
<evidence type="ECO:0000256" key="2">
    <source>
        <dbReference type="ARBA" id="ARBA00023180"/>
    </source>
</evidence>
<evidence type="ECO:0000259" key="5">
    <source>
        <dbReference type="PROSITE" id="PS51034"/>
    </source>
</evidence>
<feature type="domain" description="ZP" evidence="5">
    <location>
        <begin position="134"/>
        <end position="398"/>
    </location>
</feature>
<evidence type="ECO:0000259" key="6">
    <source>
        <dbReference type="PROSITE" id="PS51828"/>
    </source>
</evidence>
<keyword evidence="4" id="KW-0165">Cleavage on pair of basic residues</keyword>
<keyword evidence="1 4" id="KW-1015">Disulfide bond</keyword>
<dbReference type="PRINTS" id="PR00023">
    <property type="entry name" value="ZPELLUCIDA"/>
</dbReference>
<dbReference type="SMART" id="SM00241">
    <property type="entry name" value="ZP"/>
    <property type="match status" value="1"/>
</dbReference>
<keyword evidence="4" id="KW-1003">Cell membrane</keyword>
<dbReference type="InterPro" id="IPR042235">
    <property type="entry name" value="ZP-C_dom"/>
</dbReference>
<reference evidence="7" key="1">
    <citation type="journal article" date="2021" name="Cell">
        <title>Tracing the genetic footprints of vertebrate landing in non-teleost ray-finned fishes.</title>
        <authorList>
            <person name="Bi X."/>
            <person name="Wang K."/>
            <person name="Yang L."/>
            <person name="Pan H."/>
            <person name="Jiang H."/>
            <person name="Wei Q."/>
            <person name="Fang M."/>
            <person name="Yu H."/>
            <person name="Zhu C."/>
            <person name="Cai Y."/>
            <person name="He Y."/>
            <person name="Gan X."/>
            <person name="Zeng H."/>
            <person name="Yu D."/>
            <person name="Zhu Y."/>
            <person name="Jiang H."/>
            <person name="Qiu Q."/>
            <person name="Yang H."/>
            <person name="Zhang Y.E."/>
            <person name="Wang W."/>
            <person name="Zhu M."/>
            <person name="He S."/>
            <person name="Zhang G."/>
        </authorList>
    </citation>
    <scope>NUCLEOTIDE SEQUENCE</scope>
    <source>
        <strain evidence="7">Pddl_001</strain>
    </source>
</reference>
<dbReference type="InterPro" id="IPR013320">
    <property type="entry name" value="ConA-like_dom_sf"/>
</dbReference>
<dbReference type="SUPFAM" id="SSF49899">
    <property type="entry name" value="Concanavalin A-like lectins/glucanases"/>
    <property type="match status" value="1"/>
</dbReference>
<dbReference type="Pfam" id="PF00354">
    <property type="entry name" value="Pentaxin"/>
    <property type="match status" value="1"/>
</dbReference>
<dbReference type="EMBL" id="JAAWVQ010066623">
    <property type="protein sequence ID" value="MBN3277108.1"/>
    <property type="molecule type" value="Genomic_DNA"/>
</dbReference>
<feature type="non-terminal residue" evidence="7">
    <location>
        <position position="1"/>
    </location>
</feature>
<protein>
    <recommendedName>
        <fullName evidence="4">Zona pellucida sperm-binding protein 3</fullName>
    </recommendedName>
</protein>
<evidence type="ECO:0000313" key="7">
    <source>
        <dbReference type="EMBL" id="MBN3277108.1"/>
    </source>
</evidence>
<dbReference type="Gene3D" id="2.60.40.4100">
    <property type="entry name" value="Zona pellucida, ZP-C domain"/>
    <property type="match status" value="1"/>
</dbReference>
<comment type="subcellular location">
    <subcellularLocation>
        <location evidence="4">Zona pellucida</location>
    </subcellularLocation>
    <subcellularLocation>
        <location evidence="4">Cell membrane</location>
        <topology evidence="4">Single-pass type I membrane protein</topology>
    </subcellularLocation>
</comment>
<keyword evidence="4" id="KW-0732">Signal</keyword>
<dbReference type="InterPro" id="IPR001507">
    <property type="entry name" value="ZP_dom"/>
</dbReference>
<comment type="domain">
    <text evidence="4">The ZP domain is involved in the polymerization of the ZP proteins to form the zona pellucida.</text>
</comment>
<comment type="caution">
    <text evidence="3">Lacks conserved residue(s) required for the propagation of feature annotation.</text>
</comment>
<dbReference type="Pfam" id="PF00100">
    <property type="entry name" value="Zona_pellucida"/>
    <property type="match status" value="1"/>
</dbReference>
<dbReference type="Gene3D" id="2.60.40.3210">
    <property type="entry name" value="Zona pellucida, ZP-N domain"/>
    <property type="match status" value="1"/>
</dbReference>
<name>A0ABS2XSV2_POLSP</name>
<dbReference type="PROSITE" id="PS51034">
    <property type="entry name" value="ZP_2"/>
    <property type="match status" value="1"/>
</dbReference>
<dbReference type="InterPro" id="IPR048290">
    <property type="entry name" value="ZP_chr"/>
</dbReference>
<organism evidence="7 8">
    <name type="scientific">Polyodon spathula</name>
    <name type="common">North American paddlefish</name>
    <name type="synonym">Squalus spathula</name>
    <dbReference type="NCBI Taxonomy" id="7913"/>
    <lineage>
        <taxon>Eukaryota</taxon>
        <taxon>Metazoa</taxon>
        <taxon>Chordata</taxon>
        <taxon>Craniata</taxon>
        <taxon>Vertebrata</taxon>
        <taxon>Euteleostomi</taxon>
        <taxon>Actinopterygii</taxon>
        <taxon>Chondrostei</taxon>
        <taxon>Acipenseriformes</taxon>
        <taxon>Polyodontidae</taxon>
        <taxon>Polyodon</taxon>
    </lineage>
</organism>
<dbReference type="InterPro" id="IPR055356">
    <property type="entry name" value="ZP-N"/>
</dbReference>
<comment type="function">
    <text evidence="4">Component of the zona pellucida, an extracellular matrix surrounding oocytes which mediates sperm binding, induction of the acrosome reaction and prevents post-fertilization polyspermy. The zona pellucida is composed of 3 to 4 glycoproteins, ZP1, ZP2, ZP3, and ZP4. ZP3 is essential for sperm binding and zona matrix formation.</text>
</comment>
<dbReference type="PROSITE" id="PS51828">
    <property type="entry name" value="PTX_2"/>
    <property type="match status" value="1"/>
</dbReference>
<keyword evidence="4" id="KW-0472">Membrane</keyword>
<comment type="similarity">
    <text evidence="4">Belongs to the ZP domain family. ZPC subfamily.</text>
</comment>
<dbReference type="Proteomes" id="UP001166093">
    <property type="component" value="Unassembled WGS sequence"/>
</dbReference>
<feature type="domain" description="Pentraxin (PTX)" evidence="6">
    <location>
        <begin position="360"/>
        <end position="545"/>
    </location>
</feature>
<dbReference type="SMART" id="SM00159">
    <property type="entry name" value="PTX"/>
    <property type="match status" value="1"/>
</dbReference>
<keyword evidence="4" id="KW-0964">Secreted</keyword>
<keyword evidence="8" id="KW-1185">Reference proteome</keyword>
<evidence type="ECO:0000256" key="1">
    <source>
        <dbReference type="ARBA" id="ARBA00023157"/>
    </source>
</evidence>
<evidence type="ECO:0000256" key="4">
    <source>
        <dbReference type="RuleBase" id="RU367066"/>
    </source>
</evidence>
<dbReference type="Pfam" id="PF23344">
    <property type="entry name" value="ZP-N"/>
    <property type="match status" value="1"/>
</dbReference>
<sequence length="545" mass="61177">MRMSRRVVYLFCFVLFAAGLTYGWNFDLFRNLEKRPTRRSYQHYYRRLTTAATKKHAVPGQRLYSKLIPGFNLFGLRPQFKHVPSTYLGTHRPPFPPRFETLPPTVDPRVSPVPLRVLPVGPGQLRDMGTVDVECGEARMTVKANLDLFMNGVPIDPASLTLGDRERCAHTSLDSVAGVIIFDVRLQECGSTLMMTADSMVYSNTLHYGVPPSPDSVIVRSSPVAVLIECVYDRRANVSSNAIVPTWASFTSTKSAENVLDFQLGIMTDDWSAPRTSNYFYLEEVINLEASVDTQNHLPMRLFVDRCVATLSSDVNSKPRYVIIDHNGSEGDVTIGPLVVADRAVNKEAISPSFEEQDLTGKAFSFPYTATFGRVNLTSDQHNYLKDFTLCFQYQTSAGFTTTFFSLHPAPDSCSFSMNRNYDRQYKLYACGNTVSFCCASEFQDFPGWVRICVTWDSHMRVAQVWENGNGSVRKGLDRPISVPEQGSPNVILNSGSVPFQISDLNLWDRELMPWEIRNPGAGNVLSWESARYSTSGVTILETKR</sequence>
<comment type="caution">
    <text evidence="7">The sequence shown here is derived from an EMBL/GenBank/DDBJ whole genome shotgun (WGS) entry which is preliminary data.</text>
</comment>
<keyword evidence="4" id="KW-0272">Extracellular matrix</keyword>
<feature type="non-terminal residue" evidence="7">
    <location>
        <position position="545"/>
    </location>
</feature>
<dbReference type="InterPro" id="IPR055355">
    <property type="entry name" value="ZP-C"/>
</dbReference>
<keyword evidence="2" id="KW-0325">Glycoprotein</keyword>
<dbReference type="InterPro" id="IPR001759">
    <property type="entry name" value="PTX_dom"/>
</dbReference>
<evidence type="ECO:0000256" key="3">
    <source>
        <dbReference type="PROSITE-ProRule" id="PRU01172"/>
    </source>
</evidence>